<evidence type="ECO:0008006" key="7">
    <source>
        <dbReference type="Google" id="ProtNLM"/>
    </source>
</evidence>
<evidence type="ECO:0000313" key="6">
    <source>
        <dbReference type="Proteomes" id="UP000001056"/>
    </source>
</evidence>
<feature type="compositionally biased region" description="Basic and acidic residues" evidence="4">
    <location>
        <begin position="642"/>
        <end position="670"/>
    </location>
</feature>
<feature type="repeat" description="ANK" evidence="3">
    <location>
        <begin position="581"/>
        <end position="613"/>
    </location>
</feature>
<evidence type="ECO:0000256" key="4">
    <source>
        <dbReference type="SAM" id="MobiDB-lite"/>
    </source>
</evidence>
<evidence type="ECO:0000256" key="3">
    <source>
        <dbReference type="PROSITE-ProRule" id="PRU00023"/>
    </source>
</evidence>
<dbReference type="InterPro" id="IPR036770">
    <property type="entry name" value="Ankyrin_rpt-contain_sf"/>
</dbReference>
<dbReference type="OMA" id="ETDWTEM"/>
<protein>
    <recommendedName>
        <fullName evidence="7">Ankyrin repeat protein</fullName>
    </recommendedName>
</protein>
<gene>
    <name evidence="5" type="ORF">CHGG_00934</name>
</gene>
<proteinExistence type="predicted"/>
<name>Q2HFS0_CHAGB</name>
<dbReference type="InParanoid" id="Q2HFS0"/>
<organism evidence="5 6">
    <name type="scientific">Chaetomium globosum (strain ATCC 6205 / CBS 148.51 / DSM 1962 / NBRC 6347 / NRRL 1970)</name>
    <name type="common">Soil fungus</name>
    <dbReference type="NCBI Taxonomy" id="306901"/>
    <lineage>
        <taxon>Eukaryota</taxon>
        <taxon>Fungi</taxon>
        <taxon>Dikarya</taxon>
        <taxon>Ascomycota</taxon>
        <taxon>Pezizomycotina</taxon>
        <taxon>Sordariomycetes</taxon>
        <taxon>Sordariomycetidae</taxon>
        <taxon>Sordariales</taxon>
        <taxon>Chaetomiaceae</taxon>
        <taxon>Chaetomium</taxon>
    </lineage>
</organism>
<feature type="region of interest" description="Disordered" evidence="4">
    <location>
        <begin position="1199"/>
        <end position="1237"/>
    </location>
</feature>
<feature type="compositionally biased region" description="Acidic residues" evidence="4">
    <location>
        <begin position="672"/>
        <end position="689"/>
    </location>
</feature>
<dbReference type="PRINTS" id="PR01415">
    <property type="entry name" value="ANKYRIN"/>
</dbReference>
<keyword evidence="2 3" id="KW-0040">ANK repeat</keyword>
<dbReference type="EMBL" id="CH408029">
    <property type="protein sequence ID" value="EAQ92699.1"/>
    <property type="molecule type" value="Genomic_DNA"/>
</dbReference>
<dbReference type="HOGENOM" id="CLU_003548_0_0_1"/>
<dbReference type="VEuPathDB" id="FungiDB:CHGG_00934"/>
<dbReference type="InterPro" id="IPR002110">
    <property type="entry name" value="Ankyrin_rpt"/>
</dbReference>
<feature type="region of interest" description="Disordered" evidence="4">
    <location>
        <begin position="642"/>
        <end position="695"/>
    </location>
</feature>
<dbReference type="PANTHER" id="PTHR24123:SF33">
    <property type="entry name" value="PROTEIN HOS4"/>
    <property type="match status" value="1"/>
</dbReference>
<dbReference type="SUPFAM" id="SSF48403">
    <property type="entry name" value="Ankyrin repeat"/>
    <property type="match status" value="2"/>
</dbReference>
<feature type="compositionally biased region" description="Acidic residues" evidence="4">
    <location>
        <begin position="1851"/>
        <end position="1861"/>
    </location>
</feature>
<feature type="region of interest" description="Disordered" evidence="4">
    <location>
        <begin position="1769"/>
        <end position="1813"/>
    </location>
</feature>
<accession>Q2HFS0</accession>
<feature type="repeat" description="ANK" evidence="3">
    <location>
        <begin position="614"/>
        <end position="646"/>
    </location>
</feature>
<dbReference type="Proteomes" id="UP000001056">
    <property type="component" value="Unassembled WGS sequence"/>
</dbReference>
<evidence type="ECO:0000313" key="5">
    <source>
        <dbReference type="EMBL" id="EAQ92699.1"/>
    </source>
</evidence>
<feature type="region of interest" description="Disordered" evidence="4">
    <location>
        <begin position="1826"/>
        <end position="1864"/>
    </location>
</feature>
<dbReference type="GeneID" id="4387998"/>
<feature type="repeat" description="ANK" evidence="3">
    <location>
        <begin position="916"/>
        <end position="948"/>
    </location>
</feature>
<evidence type="ECO:0000256" key="1">
    <source>
        <dbReference type="ARBA" id="ARBA00022737"/>
    </source>
</evidence>
<dbReference type="Pfam" id="PF12796">
    <property type="entry name" value="Ank_2"/>
    <property type="match status" value="1"/>
</dbReference>
<feature type="compositionally biased region" description="Acidic residues" evidence="4">
    <location>
        <begin position="1209"/>
        <end position="1229"/>
    </location>
</feature>
<keyword evidence="1" id="KW-0677">Repeat</keyword>
<keyword evidence="6" id="KW-1185">Reference proteome</keyword>
<sequence length="1896" mass="213110">MASAIAPALPVPLTGLVKHIGEHPDTPMVEILEPFRNYEAHLRQAFAQDPDNELLKDPLINVLPLFTEDTHSIKIRARNLEAESKVEKSRYIMPLSAGVRRPDKSPAVVPSLKDFQHNFNVFSESSLAELDWYVTVLLAAVLATLRVKLTIKNPYRSNVVAAGSSVVNTLLPVPDEYNGSKRGLRQFYHEKFSPASDVDLFLYGLTEEQAIEKIKDIEARVRDALLTETTVVRTKHAITICKPLPPPKPAILDRLGSHARAGSQYPTRHIQIVLRIYKSVSEILTGFDIDCSGAAYDGKQVYCTPRALQSYMTQINHIDLSRRSPSYENRLSKYSHRGFEVYWPSFDRSRVDPTIFERSFRLTVGLAKLLVLERLPTPGARDAYQDKRREERGRPRLDRYYRRFRSLGGNIKEYHEDEVADWYNDEDVSNYHTFAIPYGVKFNAKRIEKLCYTRDLLLNAEWNQPDDREVYLHRHPAFFGRVDDVVNDCCGYCPVPKTAEEKEVAEEEGKIYVSGKVSFMKDDPGRQEIGSFNPLTDDDWTEMAYVGNTARLCQAIVDEDLDHVVDWLAQEGADPNTRDYTGRTPLHLAAMSSTPEVVRALVDAGARLVARVADGRTALHFAAARGHAEILKILLDKSVANEAEHEEKQDQRRRDKNAMEVDQDKAKSNESDGAEESDGELIDGSDSGDEGQSMATGSFVKVGKNEPESLDEIALQDAEEEPDFYDINVVAWDRPCSALHFAIVEGHVEVVKTLVQEYGADVLLPVKFGDQSKTSYDALLTLVLALALPVEKAKEIAKALLSLGATSAQADKNGATAFHRYVTANAKSLLETLWENDPVGTNTAIHHIAFANSSTCENPLQAAINNGNLAVILKLLDHGAVPQIEFEAWLKAAKQSPAMENQLRTFEDNQNRYKQMVEQPLILALRSSKPEIAIELLERGADPNVVDKSAQYYLQATWAPQFTGESALDIANNQIKVLGEYNDSAVTRRTRPPTMPEGTDIYLKKYEEGTYEHWSISKAVRKLQESHDRNLKKYEKDKVLDDRSSGLKEKEAVIVEAKERMEKVREALIAKGAKTFPDIYPEFKHRLNKKRNDRYNTLGRNNISTPFKYIFSFRNVNDVTESRNAAYHKLFNAAFNGDLETIKKLTLTSWDDAKEEAPLKIAVYDQGSQNPFSLAYNRGHYGVAKAVLEIVQAQYSPGEKSKTRYRMEDDADCDDEYSEDDDSENEPDDVSMHGDDSRPRIYGHIVDEHFTIDNVGQVSMKVNSRTKPLDMVAWTSPLTKVISDNDMPNLKFLLDIYEYWSSQKLDSEDEALGFFSFPIKEFKLAVKLGRVELLGEIIKRTGAGLPLEHMVKGTGIELQVKPRYYQGLTVYGKKRNDWAQAGRETVNTSSGGTQTSPLLLGAFDARIETVEWFLSDTPLRHYLTFAKSKAARDNVKLKHLAQAPGGFDGAISKWLDDQSELVLHAAILAPPTQRAIDLASYLVKTQPFLVHVKSANGSTPLLLAYRLGRFDAAKILIQAGADQTAKDYQRNNLLHVALNAVPDTKTLKPMLDLLDRSALIPMLKERNKLEQQGRTPLHQYCAATKHYLGKAANKVIRMFKLFNDISQEATNQAFKTLDGTGDTPLHTLLATDADPAIIRAVIDLDSSLLCYENAVGRTPAEVAHDRYLSIHIKAPGHNYYHRDTSLSSLVHQHPPGFIKEKECEEPREHESTATVAKNWRLCADSMARDGQPKRTLVSLNAANFVAKRLGEQNTRDRYQFKLVKIDEDAAAASTSSEDSDNEAGDAPAPVKPVVKPPVDAIAKKTKPRRVDVVSERYYQTNDAWVRPRKEKKRSDDDASDNSDGDESVKDENEDEDEDDELFPVCGKCGERHYRLWVAEMTTNLKKVQSSEDTEML</sequence>
<dbReference type="OrthoDB" id="539213at2759"/>
<feature type="compositionally biased region" description="Basic and acidic residues" evidence="4">
    <location>
        <begin position="1199"/>
        <end position="1208"/>
    </location>
</feature>
<dbReference type="PANTHER" id="PTHR24123">
    <property type="entry name" value="ANKYRIN REPEAT-CONTAINING"/>
    <property type="match status" value="1"/>
</dbReference>
<dbReference type="Pfam" id="PF00023">
    <property type="entry name" value="Ank"/>
    <property type="match status" value="2"/>
</dbReference>
<dbReference type="RefSeq" id="XP_001220155.1">
    <property type="nucleotide sequence ID" value="XM_001220154.1"/>
</dbReference>
<feature type="repeat" description="ANK" evidence="3">
    <location>
        <begin position="1496"/>
        <end position="1528"/>
    </location>
</feature>
<dbReference type="SMART" id="SM00248">
    <property type="entry name" value="ANK"/>
    <property type="match status" value="10"/>
</dbReference>
<evidence type="ECO:0000256" key="2">
    <source>
        <dbReference type="ARBA" id="ARBA00023043"/>
    </source>
</evidence>
<dbReference type="eggNOG" id="KOG0504">
    <property type="taxonomic scope" value="Eukaryota"/>
</dbReference>
<dbReference type="PROSITE" id="PS50088">
    <property type="entry name" value="ANK_REPEAT"/>
    <property type="match status" value="4"/>
</dbReference>
<dbReference type="Gene3D" id="1.25.40.20">
    <property type="entry name" value="Ankyrin repeat-containing domain"/>
    <property type="match status" value="4"/>
</dbReference>
<reference evidence="6" key="1">
    <citation type="journal article" date="2015" name="Genome Announc.">
        <title>Draft genome sequence of the cellulolytic fungus Chaetomium globosum.</title>
        <authorList>
            <person name="Cuomo C.A."/>
            <person name="Untereiner W.A."/>
            <person name="Ma L.-J."/>
            <person name="Grabherr M."/>
            <person name="Birren B.W."/>
        </authorList>
    </citation>
    <scope>NUCLEOTIDE SEQUENCE [LARGE SCALE GENOMIC DNA]</scope>
    <source>
        <strain evidence="6">ATCC 6205 / CBS 148.51 / DSM 1962 / NBRC 6347 / NRRL 1970</strain>
    </source>
</reference>
<dbReference type="PROSITE" id="PS50297">
    <property type="entry name" value="ANK_REP_REGION"/>
    <property type="match status" value="3"/>
</dbReference>
<dbReference type="InterPro" id="IPR051165">
    <property type="entry name" value="Multifunctional_ANK_Repeat"/>
</dbReference>
<feature type="compositionally biased region" description="Low complexity" evidence="4">
    <location>
        <begin position="1785"/>
        <end position="1800"/>
    </location>
</feature>